<feature type="compositionally biased region" description="Polar residues" evidence="1">
    <location>
        <begin position="214"/>
        <end position="251"/>
    </location>
</feature>
<feature type="compositionally biased region" description="Low complexity" evidence="1">
    <location>
        <begin position="80"/>
        <end position="112"/>
    </location>
</feature>
<keyword evidence="3" id="KW-1185">Reference proteome</keyword>
<feature type="compositionally biased region" description="Low complexity" evidence="1">
    <location>
        <begin position="506"/>
        <end position="525"/>
    </location>
</feature>
<organism evidence="2 3">
    <name type="scientific">Elysia marginata</name>
    <dbReference type="NCBI Taxonomy" id="1093978"/>
    <lineage>
        <taxon>Eukaryota</taxon>
        <taxon>Metazoa</taxon>
        <taxon>Spiralia</taxon>
        <taxon>Lophotrochozoa</taxon>
        <taxon>Mollusca</taxon>
        <taxon>Gastropoda</taxon>
        <taxon>Heterobranchia</taxon>
        <taxon>Euthyneura</taxon>
        <taxon>Panpulmonata</taxon>
        <taxon>Sacoglossa</taxon>
        <taxon>Placobranchoidea</taxon>
        <taxon>Plakobranchidae</taxon>
        <taxon>Elysia</taxon>
    </lineage>
</organism>
<reference evidence="2 3" key="1">
    <citation type="journal article" date="2021" name="Elife">
        <title>Chloroplast acquisition without the gene transfer in kleptoplastic sea slugs, Plakobranchus ocellatus.</title>
        <authorList>
            <person name="Maeda T."/>
            <person name="Takahashi S."/>
            <person name="Yoshida T."/>
            <person name="Shimamura S."/>
            <person name="Takaki Y."/>
            <person name="Nagai Y."/>
            <person name="Toyoda A."/>
            <person name="Suzuki Y."/>
            <person name="Arimoto A."/>
            <person name="Ishii H."/>
            <person name="Satoh N."/>
            <person name="Nishiyama T."/>
            <person name="Hasebe M."/>
            <person name="Maruyama T."/>
            <person name="Minagawa J."/>
            <person name="Obokata J."/>
            <person name="Shigenobu S."/>
        </authorList>
    </citation>
    <scope>NUCLEOTIDE SEQUENCE [LARGE SCALE GENOMIC DNA]</scope>
</reference>
<feature type="region of interest" description="Disordered" evidence="1">
    <location>
        <begin position="390"/>
        <end position="459"/>
    </location>
</feature>
<dbReference type="Proteomes" id="UP000762676">
    <property type="component" value="Unassembled WGS sequence"/>
</dbReference>
<evidence type="ECO:0000313" key="2">
    <source>
        <dbReference type="EMBL" id="GFR71622.1"/>
    </source>
</evidence>
<dbReference type="EMBL" id="BMAT01007800">
    <property type="protein sequence ID" value="GFR71622.1"/>
    <property type="molecule type" value="Genomic_DNA"/>
</dbReference>
<feature type="compositionally biased region" description="Acidic residues" evidence="1">
    <location>
        <begin position="390"/>
        <end position="420"/>
    </location>
</feature>
<dbReference type="AlphaFoldDB" id="A0AAV4FEH0"/>
<evidence type="ECO:0000256" key="1">
    <source>
        <dbReference type="SAM" id="MobiDB-lite"/>
    </source>
</evidence>
<feature type="region of interest" description="Disordered" evidence="1">
    <location>
        <begin position="1"/>
        <end position="118"/>
    </location>
</feature>
<protein>
    <recommendedName>
        <fullName evidence="4">ZU5 domain-containing protein</fullName>
    </recommendedName>
</protein>
<feature type="compositionally biased region" description="Basic and acidic residues" evidence="1">
    <location>
        <begin position="27"/>
        <end position="47"/>
    </location>
</feature>
<name>A0AAV4FEH0_9GAST</name>
<accession>A0AAV4FEH0</accession>
<sequence>MQQQHGRAPFAVGFRGSAPSPNAVEIHNLDKINNNDEKRGSGDRMEYTGEESETASDPQHLLQEGCHPFLAGGNNTPQPSLSGAASSESGSLATPSAMLSPSSPSSSTSSSSEDTAAQFQACDADEGGASGAGYDIPQDHHLLIHRQSMPGHGDTEHEDALGELRQRLLYQESSGRKLSVDSSLTAAQRRVPMFVRTYREVAWKRVNKNHSKQKAQLVSTKSDLSTTPIPETKDMTGSATTVAPSQPSNAEFHSVEDCVSDVTMRPTPRSRAGSSPEVVQGPGGTVRTGAISEYVNGQHIKRGRVPIFITADPACPRRFSADDLVSMEEPQAQWTSRGRCLIIRPSQSANEAGQATLASEVSGTMASKDGQHVIHKRWRQDSSDYEFCLAEDDDDDDEEGDEDDEEDDDDDEDEEDEETDSRETSRDELFNEDCDSPFQESSSDVAMLASSVEETPSSPKKYLVKFSNSLHRLAMGNSTLKKTIADSERDTQGHGSGNISGLLDGSLSTFSTQQNSTSQSATKASNVTMTSENERFASLGSDVQSRSESYPAPPVSLPAQSRRTSVCWTLARPVDGTLPVNLQGAVPIGVEFVQSDALGVNGEPLWFQKMIFPPGVQVSSTQWSANSNWVPAVNGWPSSDQRRNRFLVRAEVAADHATDSVRHHHSRRVSDAYAPYDKNARNGVHAPRVVTLTVLPHGIDEAHTAESENHLDSMHPNPNHKTPHGVNGLYRAATTVSKESTDIKTEHTLQSVDARGGSAFHVSEIPSGTTDAYEVHATQARTQPSDSSQANLGSIVSSSSLAVTAPSGTAPGLGVRHHQAGPFDKPEDETPCGDECAVRGCSKKDGAMWQDILLSLRTEKRSVGVANWLLKGR</sequence>
<evidence type="ECO:0000313" key="3">
    <source>
        <dbReference type="Proteomes" id="UP000762676"/>
    </source>
</evidence>
<feature type="region of interest" description="Disordered" evidence="1">
    <location>
        <begin position="487"/>
        <end position="557"/>
    </location>
</feature>
<proteinExistence type="predicted"/>
<gene>
    <name evidence="2" type="ORF">ElyMa_003818200</name>
</gene>
<comment type="caution">
    <text evidence="2">The sequence shown here is derived from an EMBL/GenBank/DDBJ whole genome shotgun (WGS) entry which is preliminary data.</text>
</comment>
<feature type="region of interest" description="Disordered" evidence="1">
    <location>
        <begin position="213"/>
        <end position="285"/>
    </location>
</feature>
<feature type="region of interest" description="Disordered" evidence="1">
    <location>
        <begin position="807"/>
        <end position="831"/>
    </location>
</feature>
<evidence type="ECO:0008006" key="4">
    <source>
        <dbReference type="Google" id="ProtNLM"/>
    </source>
</evidence>